<dbReference type="InterPro" id="IPR010995">
    <property type="entry name" value="DNA_repair_Rad51/TF_NusA_a-hlx"/>
</dbReference>
<accession>A0ABP7X2C4</accession>
<dbReference type="SUPFAM" id="SSF47794">
    <property type="entry name" value="Rad51 N-terminal domain-like"/>
    <property type="match status" value="1"/>
</dbReference>
<proteinExistence type="predicted"/>
<protein>
    <submittedName>
        <fullName evidence="2">DUF4332 domain-containing protein</fullName>
    </submittedName>
</protein>
<evidence type="ECO:0000313" key="3">
    <source>
        <dbReference type="Proteomes" id="UP001500392"/>
    </source>
</evidence>
<organism evidence="2 3">
    <name type="scientific">Zhongshania borealis</name>
    <dbReference type="NCBI Taxonomy" id="889488"/>
    <lineage>
        <taxon>Bacteria</taxon>
        <taxon>Pseudomonadati</taxon>
        <taxon>Pseudomonadota</taxon>
        <taxon>Gammaproteobacteria</taxon>
        <taxon>Cellvibrionales</taxon>
        <taxon>Spongiibacteraceae</taxon>
        <taxon>Zhongshania</taxon>
    </lineage>
</organism>
<dbReference type="RefSeq" id="WP_344937761.1">
    <property type="nucleotide sequence ID" value="NZ_BAABDM010000007.1"/>
</dbReference>
<comment type="caution">
    <text evidence="2">The sequence shown here is derived from an EMBL/GenBank/DDBJ whole genome shotgun (WGS) entry which is preliminary data.</text>
</comment>
<dbReference type="Pfam" id="PF14229">
    <property type="entry name" value="DUF4332"/>
    <property type="match status" value="1"/>
</dbReference>
<evidence type="ECO:0000259" key="1">
    <source>
        <dbReference type="Pfam" id="PF14229"/>
    </source>
</evidence>
<dbReference type="EMBL" id="BAABDM010000007">
    <property type="protein sequence ID" value="GAA4102852.1"/>
    <property type="molecule type" value="Genomic_DNA"/>
</dbReference>
<dbReference type="Proteomes" id="UP001500392">
    <property type="component" value="Unassembled WGS sequence"/>
</dbReference>
<gene>
    <name evidence="2" type="ORF">GCM10022414_30910</name>
</gene>
<dbReference type="Gene3D" id="1.10.150.20">
    <property type="entry name" value="5' to 3' exonuclease, C-terminal subdomain"/>
    <property type="match status" value="2"/>
</dbReference>
<keyword evidence="3" id="KW-1185">Reference proteome</keyword>
<reference evidence="3" key="1">
    <citation type="journal article" date="2019" name="Int. J. Syst. Evol. Microbiol.">
        <title>The Global Catalogue of Microorganisms (GCM) 10K type strain sequencing project: providing services to taxonomists for standard genome sequencing and annotation.</title>
        <authorList>
            <consortium name="The Broad Institute Genomics Platform"/>
            <consortium name="The Broad Institute Genome Sequencing Center for Infectious Disease"/>
            <person name="Wu L."/>
            <person name="Ma J."/>
        </authorList>
    </citation>
    <scope>NUCLEOTIDE SEQUENCE [LARGE SCALE GENOMIC DNA]</scope>
    <source>
        <strain evidence="3">JCM 17304</strain>
    </source>
</reference>
<dbReference type="InterPro" id="IPR025567">
    <property type="entry name" value="DUF4332"/>
</dbReference>
<sequence length="134" mass="14849">MTKLSEIEGIGEAYSSRLVSEGISSIEALLENCGAKTARKNLAEKSGISEKRILNWVNRADLARINGVSTQYADLLESAGVDTVPELAQRNAENLHKKMAERNEEVHLVRKVPALSQVQSWIDQAKDLPRKITH</sequence>
<feature type="domain" description="DUF4332" evidence="1">
    <location>
        <begin position="8"/>
        <end position="128"/>
    </location>
</feature>
<evidence type="ECO:0000313" key="2">
    <source>
        <dbReference type="EMBL" id="GAA4102852.1"/>
    </source>
</evidence>
<name>A0ABP7X2C4_9GAMM</name>